<sequence>MSILSPLSVRHWFNQTQQHAQESTDSAVTQLNFLRLVRFNQN</sequence>
<accession>A0A0A8YX64</accession>
<reference evidence="1" key="2">
    <citation type="journal article" date="2015" name="Data Brief">
        <title>Shoot transcriptome of the giant reed, Arundo donax.</title>
        <authorList>
            <person name="Barrero R.A."/>
            <person name="Guerrero F.D."/>
            <person name="Moolhuijzen P."/>
            <person name="Goolsby J.A."/>
            <person name="Tidwell J."/>
            <person name="Bellgard S.E."/>
            <person name="Bellgard M.I."/>
        </authorList>
    </citation>
    <scope>NUCLEOTIDE SEQUENCE</scope>
    <source>
        <tissue evidence="1">Shoot tissue taken approximately 20 cm above the soil surface</tissue>
    </source>
</reference>
<proteinExistence type="predicted"/>
<name>A0A0A8YX64_ARUDO</name>
<dbReference type="AlphaFoldDB" id="A0A0A8YX64"/>
<organism evidence="1">
    <name type="scientific">Arundo donax</name>
    <name type="common">Giant reed</name>
    <name type="synonym">Donax arundinaceus</name>
    <dbReference type="NCBI Taxonomy" id="35708"/>
    <lineage>
        <taxon>Eukaryota</taxon>
        <taxon>Viridiplantae</taxon>
        <taxon>Streptophyta</taxon>
        <taxon>Embryophyta</taxon>
        <taxon>Tracheophyta</taxon>
        <taxon>Spermatophyta</taxon>
        <taxon>Magnoliopsida</taxon>
        <taxon>Liliopsida</taxon>
        <taxon>Poales</taxon>
        <taxon>Poaceae</taxon>
        <taxon>PACMAD clade</taxon>
        <taxon>Arundinoideae</taxon>
        <taxon>Arundineae</taxon>
        <taxon>Arundo</taxon>
    </lineage>
</organism>
<protein>
    <submittedName>
        <fullName evidence="1">Uncharacterized protein</fullName>
    </submittedName>
</protein>
<evidence type="ECO:0000313" key="1">
    <source>
        <dbReference type="EMBL" id="JAD30018.1"/>
    </source>
</evidence>
<dbReference type="EMBL" id="GBRH01267877">
    <property type="protein sequence ID" value="JAD30018.1"/>
    <property type="molecule type" value="Transcribed_RNA"/>
</dbReference>
<reference evidence="1" key="1">
    <citation type="submission" date="2014-09" db="EMBL/GenBank/DDBJ databases">
        <authorList>
            <person name="Magalhaes I.L.F."/>
            <person name="Oliveira U."/>
            <person name="Santos F.R."/>
            <person name="Vidigal T.H.D.A."/>
            <person name="Brescovit A.D."/>
            <person name="Santos A.J."/>
        </authorList>
    </citation>
    <scope>NUCLEOTIDE SEQUENCE</scope>
    <source>
        <tissue evidence="1">Shoot tissue taken approximately 20 cm above the soil surface</tissue>
    </source>
</reference>